<organism evidence="1 2">
    <name type="scientific">Kosakonia phage Kc263</name>
    <dbReference type="NCBI Taxonomy" id="2863194"/>
    <lineage>
        <taxon>Viruses</taxon>
        <taxon>Duplodnaviria</taxon>
        <taxon>Heunggongvirae</taxon>
        <taxon>Uroviricota</taxon>
        <taxon>Caudoviricetes</taxon>
        <taxon>Chimalliviridae</taxon>
        <taxon>Branisovskavirus</taxon>
        <taxon>Branisovskavirus Kc263</taxon>
    </lineage>
</organism>
<dbReference type="KEGG" id="vg:77953091"/>
<evidence type="ECO:0000313" key="2">
    <source>
        <dbReference type="Proteomes" id="UP000828443"/>
    </source>
</evidence>
<dbReference type="InterPro" id="IPR013783">
    <property type="entry name" value="Ig-like_fold"/>
</dbReference>
<protein>
    <submittedName>
        <fullName evidence="1">Attaching and effacing protein</fullName>
    </submittedName>
</protein>
<dbReference type="RefSeq" id="YP_010676726.1">
    <property type="nucleotide sequence ID" value="NC_071015.1"/>
</dbReference>
<accession>A0AAE8BII5</accession>
<evidence type="ECO:0000313" key="1">
    <source>
        <dbReference type="EMBL" id="QYN79914.1"/>
    </source>
</evidence>
<reference evidence="1" key="1">
    <citation type="journal article" date="2021" name="Viruses">
        <title>Novel Viruses That Lyse Plant and Human Strains of Kosakonia cowanii.</title>
        <authorList>
            <person name="Petrzik K."/>
            <person name="Brazdova S."/>
            <person name="Krawczyk K."/>
        </authorList>
    </citation>
    <scope>NUCLEOTIDE SEQUENCE</scope>
</reference>
<name>A0AAE8BII5_9CAUD</name>
<sequence>MAELNQQLSVNGIALSNKDPNLVIKLDDHPVVQISSIQESTITYAFLSDVDTAQVYNLNLTFTYKGTLTKVVPLTFKHNPKPVPLVITDAPITAAMWERGDAIPFTAQLDGVDVTSQLSSIALVPNDYIKADPTPGSDKKRWSVESAEPTPADALTKFNFNFTYEGKVKALSAEGTFKLPAWDGLMMWVTPTTENDPLFSNIRVKVGSSVTVNVMPKFRGGNAYDNSASYMSVDHNDTNDGMVEFSDGTGHWSIGRPLTVKGLKVGTHKVKLALASSVTYGYPAEDVGSTMTYWEPTVEVYDDVLAASSTDTEVSGAKGDDVTFNLAVDWNGAPIDTNAAGVTLTLDRDDVMTVKSRTANSVTATLIKDVEYTRVIPVTVNVAYQGKTTSVVMNVKVINEVLTVTIDPENTIGGTNDTFTIKPTIVYNGVTQKVNDPELTLVVTPDTMLQVVETTEDSITIKVTNDDIEATEFIAQLMVSKGSLQAIGPWMHKYTVRPSLVMRSVSGLIKDSGPAPFSFTIDGPAVEPTSVSATLSENDYVTVDSSGAWTIIKAEDTATEITPTYTITIEYDSVTYTYVKEATFNIGPLGSTVTATPVVKTSDMVLNKESQVSFTLTQQLAGSAVSLTPQFENMTIEGEATYVDVQPHPDNANEYVVTVKGTGKVGAYKLKGRFRNVIDGTPEAGVSYPFSVDFTAAKLASSTVTMSAVGGTVLTPVQQNTLTVALKYGSGNSVVGATPRDVTIVAVPNSDAILAGFETTLTPVDGQPGSYTLSVDVGHKAGSIRVNLVVVIDGAQYVVDNALVYTTPGADVLATPIVSEFNATDDTTSELEFSLAQSRLDVPSYNFTGASFKDVVGIGEIKSVSAPTVGNEGTFFITVTGNGTAGSGTIGGTVVDVDGNEFAFDFDVTGVIPSDDFAIRVTPLTTELTPASSNPILFVLKDQYGTPITDAAEVSMDIVENPNYRNVLAGYSNVLTNMNDTNPGQYRLGMNLGETAGTFTISLTVAVPGKTESYTLPDMVFTNPGSPIKTALSPNTIDVGAGKTSVVTLTLTRDKYLVPDAPMEGIFHVVSTTGPVTALTPSLVQNSNGTIELTFTSDGTQGEIEVNAEFAPVVNDITWAAVPFTFKLSTAVPSEPVVTEPTTEMSLQLWEQKPISFNVMAGDTDLTADASVSFAGEATDYLEFVSISDGVWGFKAIKADSVEDTVIATKVNVTVSFEDNDYTLPIDINVTVLANTGDIPSNRFNIEIL</sequence>
<dbReference type="Proteomes" id="UP000828443">
    <property type="component" value="Segment"/>
</dbReference>
<proteinExistence type="predicted"/>
<dbReference type="EMBL" id="MZ348422">
    <property type="protein sequence ID" value="QYN79914.1"/>
    <property type="molecule type" value="Genomic_DNA"/>
</dbReference>
<keyword evidence="2" id="KW-1185">Reference proteome</keyword>
<dbReference type="Gene3D" id="2.60.40.10">
    <property type="entry name" value="Immunoglobulins"/>
    <property type="match status" value="1"/>
</dbReference>
<dbReference type="GeneID" id="77953091"/>